<dbReference type="InterPro" id="IPR020598">
    <property type="entry name" value="rRNA_Ade_methylase_Trfase_N"/>
</dbReference>
<keyword evidence="2 5" id="KW-0808">Transferase</keyword>
<dbReference type="CDD" id="cd02440">
    <property type="entry name" value="AdoMet_MTases"/>
    <property type="match status" value="1"/>
</dbReference>
<dbReference type="InterPro" id="IPR029063">
    <property type="entry name" value="SAM-dependent_MTases_sf"/>
</dbReference>
<protein>
    <submittedName>
        <fullName evidence="5">Methyltransferase type 11</fullName>
    </submittedName>
</protein>
<dbReference type="eggNOG" id="COG0500">
    <property type="taxonomic scope" value="Bacteria"/>
</dbReference>
<dbReference type="KEGG" id="sna:Snas_2918"/>
<dbReference type="OrthoDB" id="9797252at2"/>
<accession>D3Q9B1</accession>
<evidence type="ECO:0000259" key="4">
    <source>
        <dbReference type="SMART" id="SM00650"/>
    </source>
</evidence>
<sequence length="264" mass="29680">MTDTDRERLRQTFTEDAELYDRARSGYPARMYEDLAELTGLKPDDHVLELGCGTGQATVSLARQGYRVTAVELGAGMATVARRNLASFPDVEVVNSSFEDWPLPSRPFDVVFSATAFYWIDPDVRMDKSADALRLGGALATVTTHHVKGGSEALFARFQDFYERFDPSTPPGLRLEPGDDIPCDTSDLESSERFGPPEFRRYEWDLDYSTQEYLDVLRTYSGHRALDPAQRDGLLGAIGDHIDRNGGRITKRYMTELRVTHRVG</sequence>
<dbReference type="Proteomes" id="UP000000844">
    <property type="component" value="Chromosome"/>
</dbReference>
<dbReference type="SMART" id="SM00650">
    <property type="entry name" value="rADc"/>
    <property type="match status" value="1"/>
</dbReference>
<keyword evidence="6" id="KW-1185">Reference proteome</keyword>
<dbReference type="InterPro" id="IPR051052">
    <property type="entry name" value="Diverse_substrate_MTase"/>
</dbReference>
<gene>
    <name evidence="5" type="ordered locus">Snas_2918</name>
</gene>
<dbReference type="Pfam" id="PF13649">
    <property type="entry name" value="Methyltransf_25"/>
    <property type="match status" value="1"/>
</dbReference>
<feature type="domain" description="Ribosomal RNA adenine methylase transferase N-terminal" evidence="4">
    <location>
        <begin position="31"/>
        <end position="159"/>
    </location>
</feature>
<dbReference type="AlphaFoldDB" id="D3Q9B1"/>
<dbReference type="STRING" id="446470.Snas_2918"/>
<dbReference type="SUPFAM" id="SSF53335">
    <property type="entry name" value="S-adenosyl-L-methionine-dependent methyltransferases"/>
    <property type="match status" value="1"/>
</dbReference>
<keyword evidence="3" id="KW-0949">S-adenosyl-L-methionine</keyword>
<evidence type="ECO:0000256" key="1">
    <source>
        <dbReference type="ARBA" id="ARBA00022603"/>
    </source>
</evidence>
<evidence type="ECO:0000313" key="5">
    <source>
        <dbReference type="EMBL" id="ADD42593.1"/>
    </source>
</evidence>
<keyword evidence="1 5" id="KW-0489">Methyltransferase</keyword>
<dbReference type="GO" id="GO:0000179">
    <property type="term" value="F:rRNA (adenine-N6,N6-)-dimethyltransferase activity"/>
    <property type="evidence" value="ECO:0007669"/>
    <property type="project" value="InterPro"/>
</dbReference>
<organism evidence="5 6">
    <name type="scientific">Stackebrandtia nassauensis (strain DSM 44728 / CIP 108903 / NRRL B-16338 / NBRC 102104 / LLR-40K-21)</name>
    <dbReference type="NCBI Taxonomy" id="446470"/>
    <lineage>
        <taxon>Bacteria</taxon>
        <taxon>Bacillati</taxon>
        <taxon>Actinomycetota</taxon>
        <taxon>Actinomycetes</taxon>
        <taxon>Glycomycetales</taxon>
        <taxon>Glycomycetaceae</taxon>
        <taxon>Stackebrandtia</taxon>
    </lineage>
</organism>
<dbReference type="EMBL" id="CP001778">
    <property type="protein sequence ID" value="ADD42593.1"/>
    <property type="molecule type" value="Genomic_DNA"/>
</dbReference>
<evidence type="ECO:0000256" key="2">
    <source>
        <dbReference type="ARBA" id="ARBA00022679"/>
    </source>
</evidence>
<proteinExistence type="predicted"/>
<name>D3Q9B1_STANL</name>
<dbReference type="InterPro" id="IPR041698">
    <property type="entry name" value="Methyltransf_25"/>
</dbReference>
<evidence type="ECO:0000256" key="3">
    <source>
        <dbReference type="ARBA" id="ARBA00022691"/>
    </source>
</evidence>
<dbReference type="PANTHER" id="PTHR44942:SF4">
    <property type="entry name" value="METHYLTRANSFERASE TYPE 11 DOMAIN-CONTAINING PROTEIN"/>
    <property type="match status" value="1"/>
</dbReference>
<evidence type="ECO:0000313" key="6">
    <source>
        <dbReference type="Proteomes" id="UP000000844"/>
    </source>
</evidence>
<dbReference type="HOGENOM" id="CLU_049344_7_1_11"/>
<dbReference type="RefSeq" id="WP_013018164.1">
    <property type="nucleotide sequence ID" value="NC_013947.1"/>
</dbReference>
<dbReference type="PANTHER" id="PTHR44942">
    <property type="entry name" value="METHYLTRANSF_11 DOMAIN-CONTAINING PROTEIN"/>
    <property type="match status" value="1"/>
</dbReference>
<dbReference type="Gene3D" id="3.40.50.150">
    <property type="entry name" value="Vaccinia Virus protein VP39"/>
    <property type="match status" value="1"/>
</dbReference>
<reference evidence="5 6" key="1">
    <citation type="journal article" date="2009" name="Stand. Genomic Sci.">
        <title>Complete genome sequence of Stackebrandtia nassauensis type strain (LLR-40K-21).</title>
        <authorList>
            <person name="Munk C."/>
            <person name="Lapidus A."/>
            <person name="Copeland A."/>
            <person name="Jando M."/>
            <person name="Mayilraj S."/>
            <person name="Glavina Del Rio T."/>
            <person name="Nolan M."/>
            <person name="Chen F."/>
            <person name="Lucas S."/>
            <person name="Tice H."/>
            <person name="Cheng J.F."/>
            <person name="Han C."/>
            <person name="Detter J.C."/>
            <person name="Bruce D."/>
            <person name="Goodwin L."/>
            <person name="Chain P."/>
            <person name="Pitluck S."/>
            <person name="Goker M."/>
            <person name="Ovchinikova G."/>
            <person name="Pati A."/>
            <person name="Ivanova N."/>
            <person name="Mavromatis K."/>
            <person name="Chen A."/>
            <person name="Palaniappan K."/>
            <person name="Land M."/>
            <person name="Hauser L."/>
            <person name="Chang Y.J."/>
            <person name="Jeffries C.D."/>
            <person name="Bristow J."/>
            <person name="Eisen J.A."/>
            <person name="Markowitz V."/>
            <person name="Hugenholtz P."/>
            <person name="Kyrpides N.C."/>
            <person name="Klenk H.P."/>
        </authorList>
    </citation>
    <scope>NUCLEOTIDE SEQUENCE [LARGE SCALE GENOMIC DNA]</scope>
    <source>
        <strain evidence="6">DSM 44728 / CIP 108903 / NRRL B-16338 / NBRC 102104 / LLR-40K-21</strain>
    </source>
</reference>